<dbReference type="OrthoDB" id="1435518at2"/>
<evidence type="ECO:0008006" key="4">
    <source>
        <dbReference type="Google" id="ProtNLM"/>
    </source>
</evidence>
<feature type="signal peptide" evidence="1">
    <location>
        <begin position="1"/>
        <end position="20"/>
    </location>
</feature>
<dbReference type="EMBL" id="NOXV01000306">
    <property type="protein sequence ID" value="OYQ31875.1"/>
    <property type="molecule type" value="Genomic_DNA"/>
</dbReference>
<organism evidence="2 3">
    <name type="scientific">Flavobacterium cyanobacteriorum</name>
    <dbReference type="NCBI Taxonomy" id="2022802"/>
    <lineage>
        <taxon>Bacteria</taxon>
        <taxon>Pseudomonadati</taxon>
        <taxon>Bacteroidota</taxon>
        <taxon>Flavobacteriia</taxon>
        <taxon>Flavobacteriales</taxon>
        <taxon>Flavobacteriaceae</taxon>
        <taxon>Flavobacterium</taxon>
    </lineage>
</organism>
<feature type="chain" id="PRO_5013101259" description="DUF3823 domain-containing protein" evidence="1">
    <location>
        <begin position="21"/>
        <end position="269"/>
    </location>
</feature>
<name>A0A255YTB0_9FLAO</name>
<comment type="caution">
    <text evidence="2">The sequence shown here is derived from an EMBL/GenBank/DDBJ whole genome shotgun (WGS) entry which is preliminary data.</text>
</comment>
<keyword evidence="3" id="KW-1185">Reference proteome</keyword>
<dbReference type="RefSeq" id="WP_094417153.1">
    <property type="nucleotide sequence ID" value="NZ_NOXV01000306.1"/>
</dbReference>
<proteinExistence type="predicted"/>
<dbReference type="PROSITE" id="PS51257">
    <property type="entry name" value="PROKAR_LIPOPROTEIN"/>
    <property type="match status" value="1"/>
</dbReference>
<evidence type="ECO:0000313" key="3">
    <source>
        <dbReference type="Proteomes" id="UP000216605"/>
    </source>
</evidence>
<protein>
    <recommendedName>
        <fullName evidence="4">DUF3823 domain-containing protein</fullName>
    </recommendedName>
</protein>
<sequence length="269" mass="29766">MKKIYFLLFISAIFASCSSGDDSTPADNGNNVSPGDYMPLTTGNYWVYDVQNTQQQGRDSLYITGDININGNSYKKFTTLNLPVGLFSNAIYNDGIRRSGDRLLLTGNFDFGFSEQFSISIPVNEFTILKENASLNQVLSSVSGSLTQPYNGYDVKFDYTLTSRAKEHLASYTVNQDTYNDVKKVATVLALKITAMVPVDGIGVFPVTIMQNQDVAVSHQYYAKNIGVVNVVTNISYQLSDFSQFGLQLPLPQSGSEQQQEVLDHYLAQ</sequence>
<keyword evidence="1" id="KW-0732">Signal</keyword>
<evidence type="ECO:0000256" key="1">
    <source>
        <dbReference type="SAM" id="SignalP"/>
    </source>
</evidence>
<dbReference type="Proteomes" id="UP000216605">
    <property type="component" value="Unassembled WGS sequence"/>
</dbReference>
<gene>
    <name evidence="2" type="ORF">CHU92_15385</name>
</gene>
<dbReference type="AlphaFoldDB" id="A0A255YTB0"/>
<reference evidence="2 3" key="1">
    <citation type="submission" date="2017-07" db="EMBL/GenBank/DDBJ databases">
        <title>Flavobacterium cyanobacteriorum sp. nov., isolated from cyanobacterial aggregates in a eutrophic lake.</title>
        <authorList>
            <person name="Cai H."/>
        </authorList>
    </citation>
    <scope>NUCLEOTIDE SEQUENCE [LARGE SCALE GENOMIC DNA]</scope>
    <source>
        <strain evidence="2 3">TH021</strain>
    </source>
</reference>
<accession>A0A255YTB0</accession>
<evidence type="ECO:0000313" key="2">
    <source>
        <dbReference type="EMBL" id="OYQ31875.1"/>
    </source>
</evidence>